<sequence length="277" mass="31782">MAQVVRVAVVVRDEVHERVFVLCSRVLAQEFFDRVPQGRDRGVELVDRNREPVHLVVLPEHRKWVVINVAVEIHVRLHSPVIPVLLQERVSVEESRVISTHVAITLRVCVDNAHVGHLVPLLSGLVLVDEVRVRPVFCWDQSEFGLSRNHLGNFVFKLVRKRFIVEKHPVIMEVAIEPVLQVLDRPHNAAQVLVTTKTHDRGVFLWHFFGSQIDHPVRLFLDNGSTVLGPLEIVQVAQCQQRSKRNKQPDNPNRVQPQSLANALYHHLDKENKLFFA</sequence>
<proteinExistence type="predicted"/>
<dbReference type="AlphaFoldDB" id="A0A9P8T9Z1"/>
<reference evidence="1" key="2">
    <citation type="submission" date="2021-01" db="EMBL/GenBank/DDBJ databases">
        <authorList>
            <person name="Schikora-Tamarit M.A."/>
        </authorList>
    </citation>
    <scope>NUCLEOTIDE SEQUENCE</scope>
    <source>
        <strain evidence="1">CBS6075</strain>
    </source>
</reference>
<protein>
    <submittedName>
        <fullName evidence="1">Uncharacterized protein</fullName>
    </submittedName>
</protein>
<organism evidence="1 2">
    <name type="scientific">Ogataea philodendri</name>
    <dbReference type="NCBI Taxonomy" id="1378263"/>
    <lineage>
        <taxon>Eukaryota</taxon>
        <taxon>Fungi</taxon>
        <taxon>Dikarya</taxon>
        <taxon>Ascomycota</taxon>
        <taxon>Saccharomycotina</taxon>
        <taxon>Pichiomycetes</taxon>
        <taxon>Pichiales</taxon>
        <taxon>Pichiaceae</taxon>
        <taxon>Ogataea</taxon>
    </lineage>
</organism>
<evidence type="ECO:0000313" key="2">
    <source>
        <dbReference type="Proteomes" id="UP000769157"/>
    </source>
</evidence>
<accession>A0A9P8T9Z1</accession>
<gene>
    <name evidence="1" type="ORF">OGAPHI_000785</name>
</gene>
<dbReference type="Proteomes" id="UP000769157">
    <property type="component" value="Unassembled WGS sequence"/>
</dbReference>
<reference evidence="1" key="1">
    <citation type="journal article" date="2021" name="Open Biol.">
        <title>Shared evolutionary footprints suggest mitochondrial oxidative damage underlies multiple complex I losses in fungi.</title>
        <authorList>
            <person name="Schikora-Tamarit M.A."/>
            <person name="Marcet-Houben M."/>
            <person name="Nosek J."/>
            <person name="Gabaldon T."/>
        </authorList>
    </citation>
    <scope>NUCLEOTIDE SEQUENCE</scope>
    <source>
        <strain evidence="1">CBS6075</strain>
    </source>
</reference>
<keyword evidence="2" id="KW-1185">Reference proteome</keyword>
<dbReference type="RefSeq" id="XP_046064442.1">
    <property type="nucleotide sequence ID" value="XM_046208917.1"/>
</dbReference>
<dbReference type="GeneID" id="70232753"/>
<evidence type="ECO:0000313" key="1">
    <source>
        <dbReference type="EMBL" id="KAH3671074.1"/>
    </source>
</evidence>
<dbReference type="EMBL" id="JAEUBE010000084">
    <property type="protein sequence ID" value="KAH3671074.1"/>
    <property type="molecule type" value="Genomic_DNA"/>
</dbReference>
<comment type="caution">
    <text evidence="1">The sequence shown here is derived from an EMBL/GenBank/DDBJ whole genome shotgun (WGS) entry which is preliminary data.</text>
</comment>
<name>A0A9P8T9Z1_9ASCO</name>